<evidence type="ECO:0000313" key="8">
    <source>
        <dbReference type="Proteomes" id="UP000480425"/>
    </source>
</evidence>
<dbReference type="RefSeq" id="WP_153124785.1">
    <property type="nucleotide sequence ID" value="NZ_VZCB01000080.1"/>
</dbReference>
<evidence type="ECO:0000256" key="3">
    <source>
        <dbReference type="ARBA" id="ARBA00022692"/>
    </source>
</evidence>
<proteinExistence type="predicted"/>
<feature type="transmembrane region" description="Helical" evidence="6">
    <location>
        <begin position="47"/>
        <end position="68"/>
    </location>
</feature>
<dbReference type="EMBL" id="VZCB01000080">
    <property type="protein sequence ID" value="MQN81526.1"/>
    <property type="molecule type" value="Genomic_DNA"/>
</dbReference>
<feature type="transmembrane region" description="Helical" evidence="6">
    <location>
        <begin position="165"/>
        <end position="186"/>
    </location>
</feature>
<evidence type="ECO:0000256" key="5">
    <source>
        <dbReference type="ARBA" id="ARBA00023136"/>
    </source>
</evidence>
<keyword evidence="2" id="KW-1003">Cell membrane</keyword>
<feature type="transmembrane region" description="Helical" evidence="6">
    <location>
        <begin position="443"/>
        <end position="463"/>
    </location>
</feature>
<protein>
    <submittedName>
        <fullName evidence="7">Oligosaccharide flippase family protein</fullName>
    </submittedName>
</protein>
<dbReference type="GO" id="GO:0005886">
    <property type="term" value="C:plasma membrane"/>
    <property type="evidence" value="ECO:0007669"/>
    <property type="project" value="UniProtKB-SubCell"/>
</dbReference>
<evidence type="ECO:0000256" key="4">
    <source>
        <dbReference type="ARBA" id="ARBA00022989"/>
    </source>
</evidence>
<feature type="transmembrane region" description="Helical" evidence="6">
    <location>
        <begin position="412"/>
        <end position="431"/>
    </location>
</feature>
<dbReference type="PANTHER" id="PTHR30250:SF11">
    <property type="entry name" value="O-ANTIGEN TRANSPORTER-RELATED"/>
    <property type="match status" value="1"/>
</dbReference>
<dbReference type="InterPro" id="IPR002797">
    <property type="entry name" value="Polysacc_synth"/>
</dbReference>
<feature type="transmembrane region" description="Helical" evidence="6">
    <location>
        <begin position="21"/>
        <end position="41"/>
    </location>
</feature>
<evidence type="ECO:0000256" key="1">
    <source>
        <dbReference type="ARBA" id="ARBA00004651"/>
    </source>
</evidence>
<organism evidence="7 8">
    <name type="scientific">Segatella copri</name>
    <dbReference type="NCBI Taxonomy" id="165179"/>
    <lineage>
        <taxon>Bacteria</taxon>
        <taxon>Pseudomonadati</taxon>
        <taxon>Bacteroidota</taxon>
        <taxon>Bacteroidia</taxon>
        <taxon>Bacteroidales</taxon>
        <taxon>Prevotellaceae</taxon>
        <taxon>Segatella</taxon>
    </lineage>
</organism>
<feature type="transmembrane region" description="Helical" evidence="6">
    <location>
        <begin position="323"/>
        <end position="345"/>
    </location>
</feature>
<feature type="transmembrane region" description="Helical" evidence="6">
    <location>
        <begin position="469"/>
        <end position="487"/>
    </location>
</feature>
<evidence type="ECO:0000256" key="6">
    <source>
        <dbReference type="SAM" id="Phobius"/>
    </source>
</evidence>
<sequence>MEKTKETNHEMEAEKNSYSHILKYTGLLGGVQGLNMLVGIVRNKFTAMFLGPSGMGLLSLFNATSGFLTSATNLGIPTSGVRVVSEAEARNGVEQAISQVRTLSLLSALLGALVCALLGPLLNLFTFSWGNHTYHFVLLAPTIFFTILAGGETAILKGLGKLKSLAAQAFALSLLSLLVSVPVYGFFGESGILAVLFLLALAQWLLALSFSRKEHPFRLCLSRIQLLKAFPMIRLGLSFVLAGMMSSGAEFLVRAFLNHQGNLAEVGLFNSGITLVLVYGGMVFSVMETDYYPRLSAARGEGSATSEAENRNLIVNRQLEMNLLLMGPIISAIILLLPIAIPLLYNWEFLGVVGMTQIAAVGLLFKAFYMPLEYIPLSRGEARVFLVQESCCVVLLIVCEIIGYLLHGLDGLGAGIVVAYAVESIGVYVFCRIHYAYRLSFPSVQHLLVHVLNLLLLGCVVWLSEVDSWCYWLLGLFLCAASLLYSFSRIRRSLKGK</sequence>
<keyword evidence="5 6" id="KW-0472">Membrane</keyword>
<feature type="transmembrane region" description="Helical" evidence="6">
    <location>
        <begin position="351"/>
        <end position="372"/>
    </location>
</feature>
<dbReference type="InterPro" id="IPR050833">
    <property type="entry name" value="Poly_Biosynth_Transport"/>
</dbReference>
<evidence type="ECO:0000256" key="2">
    <source>
        <dbReference type="ARBA" id="ARBA00022475"/>
    </source>
</evidence>
<keyword evidence="3 6" id="KW-0812">Transmembrane</keyword>
<feature type="transmembrane region" description="Helical" evidence="6">
    <location>
        <begin position="268"/>
        <end position="287"/>
    </location>
</feature>
<feature type="transmembrane region" description="Helical" evidence="6">
    <location>
        <begin position="103"/>
        <end position="122"/>
    </location>
</feature>
<feature type="transmembrane region" description="Helical" evidence="6">
    <location>
        <begin position="192"/>
        <end position="211"/>
    </location>
</feature>
<keyword evidence="4 6" id="KW-1133">Transmembrane helix</keyword>
<dbReference type="Pfam" id="PF01943">
    <property type="entry name" value="Polysacc_synt"/>
    <property type="match status" value="1"/>
</dbReference>
<dbReference type="AlphaFoldDB" id="A0A6G1U286"/>
<dbReference type="PANTHER" id="PTHR30250">
    <property type="entry name" value="PST FAMILY PREDICTED COLANIC ACID TRANSPORTER"/>
    <property type="match status" value="1"/>
</dbReference>
<dbReference type="Proteomes" id="UP000480425">
    <property type="component" value="Unassembled WGS sequence"/>
</dbReference>
<feature type="transmembrane region" description="Helical" evidence="6">
    <location>
        <begin position="134"/>
        <end position="156"/>
    </location>
</feature>
<comment type="subcellular location">
    <subcellularLocation>
        <location evidence="1">Cell membrane</location>
        <topology evidence="1">Multi-pass membrane protein</topology>
    </subcellularLocation>
</comment>
<feature type="transmembrane region" description="Helical" evidence="6">
    <location>
        <begin position="384"/>
        <end position="406"/>
    </location>
</feature>
<name>A0A6G1U286_9BACT</name>
<gene>
    <name evidence="7" type="ORF">F7D73_11320</name>
</gene>
<reference evidence="7 8" key="1">
    <citation type="submission" date="2019-09" db="EMBL/GenBank/DDBJ databases">
        <title>Distinct polysaccharide growth profiles of human intestinal Prevotella copri isolates.</title>
        <authorList>
            <person name="Fehlner-Peach H."/>
            <person name="Magnabosco C."/>
            <person name="Raghavan V."/>
            <person name="Scher J.U."/>
            <person name="Tett A."/>
            <person name="Cox L.M."/>
            <person name="Gottsegen C."/>
            <person name="Watters A."/>
            <person name="Wiltshire- Gordon J.D."/>
            <person name="Segata N."/>
            <person name="Bonneau R."/>
            <person name="Littman D.R."/>
        </authorList>
    </citation>
    <scope>NUCLEOTIDE SEQUENCE [LARGE SCALE GENOMIC DNA]</scope>
    <source>
        <strain evidence="8">iA622</strain>
    </source>
</reference>
<dbReference type="OrthoDB" id="9769862at2"/>
<accession>A0A6G1U286</accession>
<comment type="caution">
    <text evidence="7">The sequence shown here is derived from an EMBL/GenBank/DDBJ whole genome shotgun (WGS) entry which is preliminary data.</text>
</comment>
<evidence type="ECO:0000313" key="7">
    <source>
        <dbReference type="EMBL" id="MQN81526.1"/>
    </source>
</evidence>
<feature type="transmembrane region" description="Helical" evidence="6">
    <location>
        <begin position="232"/>
        <end position="256"/>
    </location>
</feature>